<proteinExistence type="predicted"/>
<sequence length="56" mass="6044">MKQWPIVAESDGVVQTFLKYWTRPGDSAPQTKSSGRDDGWGAASRGGGDCLCLSIR</sequence>
<protein>
    <submittedName>
        <fullName evidence="2">Uncharacterized protein</fullName>
    </submittedName>
</protein>
<evidence type="ECO:0000256" key="1">
    <source>
        <dbReference type="SAM" id="MobiDB-lite"/>
    </source>
</evidence>
<accession>A0A2Z6E5E0</accession>
<organism evidence="2 3">
    <name type="scientific">Aerosticca soli</name>
    <dbReference type="NCBI Taxonomy" id="2010829"/>
    <lineage>
        <taxon>Bacteria</taxon>
        <taxon>Pseudomonadati</taxon>
        <taxon>Pseudomonadota</taxon>
        <taxon>Gammaproteobacteria</taxon>
        <taxon>Lysobacterales</taxon>
        <taxon>Rhodanobacteraceae</taxon>
        <taxon>Aerosticca</taxon>
    </lineage>
</organism>
<dbReference type="EMBL" id="AP018560">
    <property type="protein sequence ID" value="BBD79934.1"/>
    <property type="molecule type" value="Genomic_DNA"/>
</dbReference>
<reference evidence="3" key="1">
    <citation type="submission" date="2018-04" db="EMBL/GenBank/DDBJ databases">
        <authorList>
            <person name="Watanabe M."/>
            <person name="Kojima H."/>
        </authorList>
    </citation>
    <scope>NUCLEOTIDE SEQUENCE [LARGE SCALE GENOMIC DNA]</scope>
    <source>
        <strain evidence="3">Dysh456</strain>
    </source>
</reference>
<dbReference type="Proteomes" id="UP000270530">
    <property type="component" value="Chromosome"/>
</dbReference>
<evidence type="ECO:0000313" key="2">
    <source>
        <dbReference type="EMBL" id="BBD79934.1"/>
    </source>
</evidence>
<gene>
    <name evidence="2" type="ORF">ALSL_1276</name>
</gene>
<dbReference type="AlphaFoldDB" id="A0A2Z6E5E0"/>
<name>A0A2Z6E5E0_9GAMM</name>
<dbReference type="KEGG" id="rbd:ALSL_1276"/>
<evidence type="ECO:0000313" key="3">
    <source>
        <dbReference type="Proteomes" id="UP000270530"/>
    </source>
</evidence>
<keyword evidence="3" id="KW-1185">Reference proteome</keyword>
<feature type="region of interest" description="Disordered" evidence="1">
    <location>
        <begin position="23"/>
        <end position="48"/>
    </location>
</feature>
<reference evidence="3" key="2">
    <citation type="submission" date="2018-06" db="EMBL/GenBank/DDBJ databases">
        <title>Genome sequence of Rhodanobacteraceae bacterium strain Dysh456.</title>
        <authorList>
            <person name="Fukui M."/>
        </authorList>
    </citation>
    <scope>NUCLEOTIDE SEQUENCE [LARGE SCALE GENOMIC DNA]</scope>
    <source>
        <strain evidence="3">Dysh456</strain>
    </source>
</reference>